<keyword evidence="11" id="KW-1071">Ligand-gated ion channel</keyword>
<evidence type="ECO:0000256" key="10">
    <source>
        <dbReference type="ARBA" id="ARBA00023257"/>
    </source>
</evidence>
<dbReference type="InterPro" id="IPR015683">
    <property type="entry name" value="Ionotropic_Glu_rcpt"/>
</dbReference>
<evidence type="ECO:0000313" key="17">
    <source>
        <dbReference type="EMBL" id="EDO37076.1"/>
    </source>
</evidence>
<comment type="subcellular location">
    <subcellularLocation>
        <location evidence="1">Membrane</location>
        <topology evidence="1">Multi-pass membrane protein</topology>
    </subcellularLocation>
    <subcellularLocation>
        <location evidence="13">Postsynaptic cell membrane</location>
    </subcellularLocation>
</comment>
<evidence type="ECO:0000256" key="11">
    <source>
        <dbReference type="ARBA" id="ARBA00023286"/>
    </source>
</evidence>
<evidence type="ECO:0000256" key="2">
    <source>
        <dbReference type="ARBA" id="ARBA00022448"/>
    </source>
</evidence>
<evidence type="ECO:0000256" key="9">
    <source>
        <dbReference type="ARBA" id="ARBA00023180"/>
    </source>
</evidence>
<sequence>MEPPKFVFCVNFVLFSLFLPLYSKVIIIGGIFGSNFSKSIFQDAVEELNSKSNGTAHVFFESRIAEINTNGSLLENVERFCREIESEVHVVVSRGENGERIFSSAALHGLNVPVFDISPDLKTNSPALSLPSLSSRLAYAIPHVFQKIQWKRFAVITTNSWQSAEFLSFLHQTAGKSSLDIIKTEQLGNKPVRDLLKNLLDARVNIIVLFIDDISDWKNIQPSANNLEMTIASFAWIIVTVTRLEVIKVTEKLPSLTFIVQPSQNKSTDAQREKKNMVFFLEFVKDILNHTGKINQRIAASNACHVTYSEEDGRLDVNANTYRNTKVMLNNRYGNQLYVSNLDLMIARHDVEARTSLYNLGEWRGGELVFNESAFRKIRPYIPEDVSVLPTLRVAIVEYVPWVMLSKNVSDCLGLSRVCERKYKALNRTEKYCIYGIAVDLMIIIESRLGVRFEYYYIEDGNFGIFNKRTGHWNGIVEDLMHNEADMGVGLAITHERAKVIDFAEPNSKIGLAIIVKINNAEHQEPNDVFKFLLPFDLNAWLCVLGIVHLFIVLIWGTEKALHRNVPFFEIAMYLISIALGRDTGNDMRPQSMTGRWLSTVFSFISLVVVAAYSANLAAYYIVDKTNLPISGILDPKVRESHYTALPISGILDPKVRESHYTALPISGILDPKLTAPNTGLTYSTTKNSRNEIYFRDHRDPRIAEMYKEIKKHQVKGSVHGVDMVKKGELTGYIGERPSLEYAVYIDPECQLALAGSQELGITSWAFAFPRGSHWKDKVSKEVLTLQEQSLIEQLYDNWMGRIICKKKKGFNVMKASDLGGLWLIEGVLIMISLLCTIVVIIYRYRGRSKRVTSWEFESDGSFGEGNNVITKSTSMYW</sequence>
<feature type="domain" description="Ionotropic glutamate receptor L-glutamate and glycine-binding" evidence="16">
    <location>
        <begin position="422"/>
        <end position="482"/>
    </location>
</feature>
<dbReference type="GO" id="GO:0015276">
    <property type="term" value="F:ligand-gated monoatomic ion channel activity"/>
    <property type="evidence" value="ECO:0000318"/>
    <property type="project" value="GO_Central"/>
</dbReference>
<proteinExistence type="predicted"/>
<protein>
    <submittedName>
        <fullName evidence="17">Uncharacterized protein</fullName>
    </submittedName>
</protein>
<dbReference type="GO" id="GO:0045211">
    <property type="term" value="C:postsynaptic membrane"/>
    <property type="evidence" value="ECO:0007669"/>
    <property type="project" value="UniProtKB-SubCell"/>
</dbReference>
<keyword evidence="7 14" id="KW-0472">Membrane</keyword>
<feature type="transmembrane region" description="Helical" evidence="14">
    <location>
        <begin position="12"/>
        <end position="32"/>
    </location>
</feature>
<keyword evidence="2" id="KW-0813">Transport</keyword>
<dbReference type="Gene3D" id="1.10.287.70">
    <property type="match status" value="1"/>
</dbReference>
<evidence type="ECO:0000256" key="12">
    <source>
        <dbReference type="ARBA" id="ARBA00023303"/>
    </source>
</evidence>
<keyword evidence="10" id="KW-0628">Postsynaptic cell membrane</keyword>
<dbReference type="Pfam" id="PF10613">
    <property type="entry name" value="Lig_chan-Glu_bd"/>
    <property type="match status" value="1"/>
</dbReference>
<feature type="transmembrane region" description="Helical" evidence="14">
    <location>
        <begin position="538"/>
        <end position="556"/>
    </location>
</feature>
<dbReference type="SMART" id="SM00079">
    <property type="entry name" value="PBPe"/>
    <property type="match status" value="1"/>
</dbReference>
<keyword evidence="6" id="KW-0406">Ion transport</keyword>
<accession>A7SGV8</accession>
<evidence type="ECO:0000313" key="18">
    <source>
        <dbReference type="Proteomes" id="UP000001593"/>
    </source>
</evidence>
<evidence type="ECO:0000256" key="6">
    <source>
        <dbReference type="ARBA" id="ARBA00023065"/>
    </source>
</evidence>
<dbReference type="FunFam" id="3.40.190.10:FF:000740">
    <property type="entry name" value="Predicted protein"/>
    <property type="match status" value="1"/>
</dbReference>
<keyword evidence="8" id="KW-0675">Receptor</keyword>
<dbReference type="HOGENOM" id="CLU_327700_0_0_1"/>
<evidence type="ECO:0000256" key="14">
    <source>
        <dbReference type="SAM" id="Phobius"/>
    </source>
</evidence>
<evidence type="ECO:0000259" key="16">
    <source>
        <dbReference type="SMART" id="SM00918"/>
    </source>
</evidence>
<evidence type="ECO:0000256" key="5">
    <source>
        <dbReference type="ARBA" id="ARBA00023018"/>
    </source>
</evidence>
<evidence type="ECO:0000259" key="15">
    <source>
        <dbReference type="SMART" id="SM00079"/>
    </source>
</evidence>
<dbReference type="SMART" id="SM00918">
    <property type="entry name" value="Lig_chan-Glu_bd"/>
    <property type="match status" value="1"/>
</dbReference>
<evidence type="ECO:0000256" key="8">
    <source>
        <dbReference type="ARBA" id="ARBA00023170"/>
    </source>
</evidence>
<dbReference type="Gene3D" id="3.40.190.10">
    <property type="entry name" value="Periplasmic binding protein-like II"/>
    <property type="match status" value="2"/>
</dbReference>
<dbReference type="InterPro" id="IPR001828">
    <property type="entry name" value="ANF_lig-bd_rcpt"/>
</dbReference>
<keyword evidence="12" id="KW-0407">Ion channel</keyword>
<evidence type="ECO:0000256" key="4">
    <source>
        <dbReference type="ARBA" id="ARBA00022989"/>
    </source>
</evidence>
<organism evidence="17 18">
    <name type="scientific">Nematostella vectensis</name>
    <name type="common">Starlet sea anemone</name>
    <dbReference type="NCBI Taxonomy" id="45351"/>
    <lineage>
        <taxon>Eukaryota</taxon>
        <taxon>Metazoa</taxon>
        <taxon>Cnidaria</taxon>
        <taxon>Anthozoa</taxon>
        <taxon>Hexacorallia</taxon>
        <taxon>Actiniaria</taxon>
        <taxon>Edwardsiidae</taxon>
        <taxon>Nematostella</taxon>
    </lineage>
</organism>
<dbReference type="InParanoid" id="A7SGV8"/>
<reference evidence="17 18" key="1">
    <citation type="journal article" date="2007" name="Science">
        <title>Sea anemone genome reveals ancestral eumetazoan gene repertoire and genomic organization.</title>
        <authorList>
            <person name="Putnam N.H."/>
            <person name="Srivastava M."/>
            <person name="Hellsten U."/>
            <person name="Dirks B."/>
            <person name="Chapman J."/>
            <person name="Salamov A."/>
            <person name="Terry A."/>
            <person name="Shapiro H."/>
            <person name="Lindquist E."/>
            <person name="Kapitonov V.V."/>
            <person name="Jurka J."/>
            <person name="Genikhovich G."/>
            <person name="Grigoriev I.V."/>
            <person name="Lucas S.M."/>
            <person name="Steele R.E."/>
            <person name="Finnerty J.R."/>
            <person name="Technau U."/>
            <person name="Martindale M.Q."/>
            <person name="Rokhsar D.S."/>
        </authorList>
    </citation>
    <scope>NUCLEOTIDE SEQUENCE [LARGE SCALE GENOMIC DNA]</scope>
    <source>
        <strain evidence="18">CH2 X CH6</strain>
    </source>
</reference>
<dbReference type="EMBL" id="DS469655">
    <property type="protein sequence ID" value="EDO37076.1"/>
    <property type="molecule type" value="Genomic_DNA"/>
</dbReference>
<gene>
    <name evidence="17" type="ORF">NEMVEDRAFT_v1g212089</name>
</gene>
<dbReference type="Pfam" id="PF01094">
    <property type="entry name" value="ANF_receptor"/>
    <property type="match status" value="1"/>
</dbReference>
<dbReference type="eggNOG" id="KOG4440">
    <property type="taxonomic scope" value="Eukaryota"/>
</dbReference>
<feature type="domain" description="Ionotropic glutamate receptor C-terminal" evidence="15">
    <location>
        <begin position="412"/>
        <end position="802"/>
    </location>
</feature>
<dbReference type="Proteomes" id="UP000001593">
    <property type="component" value="Unassembled WGS sequence"/>
</dbReference>
<evidence type="ECO:0000256" key="3">
    <source>
        <dbReference type="ARBA" id="ARBA00022692"/>
    </source>
</evidence>
<dbReference type="PhylomeDB" id="A7SGV8"/>
<evidence type="ECO:0000256" key="7">
    <source>
        <dbReference type="ARBA" id="ARBA00023136"/>
    </source>
</evidence>
<dbReference type="InterPro" id="IPR028082">
    <property type="entry name" value="Peripla_BP_I"/>
</dbReference>
<feature type="transmembrane region" description="Helical" evidence="14">
    <location>
        <begin position="821"/>
        <end position="843"/>
    </location>
</feature>
<dbReference type="AlphaFoldDB" id="A7SGV8"/>
<dbReference type="InterPro" id="IPR019594">
    <property type="entry name" value="Glu/Gly-bd"/>
</dbReference>
<keyword evidence="9" id="KW-0325">Glycoprotein</keyword>
<feature type="transmembrane region" description="Helical" evidence="14">
    <location>
        <begin position="601"/>
        <end position="623"/>
    </location>
</feature>
<dbReference type="FunFam" id="3.40.190.10:FF:000516">
    <property type="entry name" value="Predicted protein"/>
    <property type="match status" value="1"/>
</dbReference>
<dbReference type="Pfam" id="PF00060">
    <property type="entry name" value="Lig_chan"/>
    <property type="match status" value="1"/>
</dbReference>
<keyword evidence="18" id="KW-1185">Reference proteome</keyword>
<dbReference type="InterPro" id="IPR001320">
    <property type="entry name" value="Iontro_rcpt_C"/>
</dbReference>
<keyword evidence="5" id="KW-0770">Synapse</keyword>
<evidence type="ECO:0000256" key="1">
    <source>
        <dbReference type="ARBA" id="ARBA00004141"/>
    </source>
</evidence>
<dbReference type="Gene3D" id="3.40.50.2300">
    <property type="match status" value="2"/>
</dbReference>
<dbReference type="SUPFAM" id="SSF53850">
    <property type="entry name" value="Periplasmic binding protein-like II"/>
    <property type="match status" value="1"/>
</dbReference>
<dbReference type="SUPFAM" id="SSF53822">
    <property type="entry name" value="Periplasmic binding protein-like I"/>
    <property type="match status" value="1"/>
</dbReference>
<keyword evidence="3 14" id="KW-0812">Transmembrane</keyword>
<name>A7SGV8_NEMVE</name>
<evidence type="ECO:0000256" key="13">
    <source>
        <dbReference type="ARBA" id="ARBA00034100"/>
    </source>
</evidence>
<dbReference type="GO" id="GO:0038023">
    <property type="term" value="F:signaling receptor activity"/>
    <property type="evidence" value="ECO:0000318"/>
    <property type="project" value="GO_Central"/>
</dbReference>
<keyword evidence="4 14" id="KW-1133">Transmembrane helix</keyword>
<dbReference type="GO" id="GO:0005886">
    <property type="term" value="C:plasma membrane"/>
    <property type="evidence" value="ECO:0000318"/>
    <property type="project" value="GO_Central"/>
</dbReference>
<dbReference type="PANTHER" id="PTHR18966">
    <property type="entry name" value="IONOTROPIC GLUTAMATE RECEPTOR"/>
    <property type="match status" value="1"/>
</dbReference>